<organism evidence="1 2">
    <name type="scientific">Coniosporium uncinatum</name>
    <dbReference type="NCBI Taxonomy" id="93489"/>
    <lineage>
        <taxon>Eukaryota</taxon>
        <taxon>Fungi</taxon>
        <taxon>Dikarya</taxon>
        <taxon>Ascomycota</taxon>
        <taxon>Pezizomycotina</taxon>
        <taxon>Dothideomycetes</taxon>
        <taxon>Dothideomycetes incertae sedis</taxon>
        <taxon>Coniosporium</taxon>
    </lineage>
</organism>
<proteinExistence type="predicted"/>
<sequence length="57" mass="6729">RKRTDEGKVTEQHKTSLEERLHDVEKIVERETGEVEKAGREWRERAEKVARSKGTCH</sequence>
<gene>
    <name evidence="1" type="ORF">LTS18_002654</name>
</gene>
<keyword evidence="2" id="KW-1185">Reference proteome</keyword>
<dbReference type="EMBL" id="JAWDJW010000642">
    <property type="protein sequence ID" value="KAK3080280.1"/>
    <property type="molecule type" value="Genomic_DNA"/>
</dbReference>
<accession>A0ACC3DUR1</accession>
<protein>
    <submittedName>
        <fullName evidence="1">Uncharacterized protein</fullName>
    </submittedName>
</protein>
<comment type="caution">
    <text evidence="1">The sequence shown here is derived from an EMBL/GenBank/DDBJ whole genome shotgun (WGS) entry which is preliminary data.</text>
</comment>
<evidence type="ECO:0000313" key="1">
    <source>
        <dbReference type="EMBL" id="KAK3080280.1"/>
    </source>
</evidence>
<evidence type="ECO:0000313" key="2">
    <source>
        <dbReference type="Proteomes" id="UP001186974"/>
    </source>
</evidence>
<feature type="non-terminal residue" evidence="1">
    <location>
        <position position="1"/>
    </location>
</feature>
<name>A0ACC3DUR1_9PEZI</name>
<dbReference type="Proteomes" id="UP001186974">
    <property type="component" value="Unassembled WGS sequence"/>
</dbReference>
<reference evidence="1" key="1">
    <citation type="submission" date="2024-09" db="EMBL/GenBank/DDBJ databases">
        <title>Black Yeasts Isolated from many extreme environments.</title>
        <authorList>
            <person name="Coleine C."/>
            <person name="Stajich J.E."/>
            <person name="Selbmann L."/>
        </authorList>
    </citation>
    <scope>NUCLEOTIDE SEQUENCE</scope>
    <source>
        <strain evidence="1">CCFEE 5737</strain>
    </source>
</reference>